<protein>
    <submittedName>
        <fullName evidence="2">Helix-turn-helix domain-containing protein</fullName>
    </submittedName>
</protein>
<dbReference type="SUPFAM" id="SSF47413">
    <property type="entry name" value="lambda repressor-like DNA-binding domains"/>
    <property type="match status" value="1"/>
</dbReference>
<dbReference type="EMBL" id="JABVEC010000001">
    <property type="protein sequence ID" value="MBC6464018.1"/>
    <property type="molecule type" value="Genomic_DNA"/>
</dbReference>
<accession>A0ABR7LGW8</accession>
<dbReference type="InterPro" id="IPR043917">
    <property type="entry name" value="DUF5753"/>
</dbReference>
<dbReference type="Proteomes" id="UP000805614">
    <property type="component" value="Unassembled WGS sequence"/>
</dbReference>
<dbReference type="Pfam" id="PF13560">
    <property type="entry name" value="HTH_31"/>
    <property type="match status" value="1"/>
</dbReference>
<feature type="domain" description="HTH cro/C1-type" evidence="1">
    <location>
        <begin position="22"/>
        <end position="58"/>
    </location>
</feature>
<dbReference type="Gene3D" id="1.10.260.40">
    <property type="entry name" value="lambda repressor-like DNA-binding domains"/>
    <property type="match status" value="1"/>
</dbReference>
<reference evidence="2 3" key="1">
    <citation type="submission" date="2020-06" db="EMBL/GenBank/DDBJ databases">
        <title>Actinomadura xiongansis sp. nov., isolated from soil of Baiyangdian.</title>
        <authorList>
            <person name="Zhang X."/>
        </authorList>
    </citation>
    <scope>NUCLEOTIDE SEQUENCE [LARGE SCALE GENOMIC DNA]</scope>
    <source>
        <strain evidence="2 3">HBUM206468</strain>
    </source>
</reference>
<dbReference type="CDD" id="cd00093">
    <property type="entry name" value="HTH_XRE"/>
    <property type="match status" value="1"/>
</dbReference>
<dbReference type="InterPro" id="IPR001387">
    <property type="entry name" value="Cro/C1-type_HTH"/>
</dbReference>
<evidence type="ECO:0000259" key="1">
    <source>
        <dbReference type="PROSITE" id="PS50943"/>
    </source>
</evidence>
<name>A0ABR7LGW8_9ACTN</name>
<evidence type="ECO:0000313" key="2">
    <source>
        <dbReference type="EMBL" id="MBC6464018.1"/>
    </source>
</evidence>
<proteinExistence type="predicted"/>
<dbReference type="Pfam" id="PF19054">
    <property type="entry name" value="DUF5753"/>
    <property type="match status" value="1"/>
</dbReference>
<dbReference type="PROSITE" id="PS50943">
    <property type="entry name" value="HTH_CROC1"/>
    <property type="match status" value="1"/>
</dbReference>
<comment type="caution">
    <text evidence="2">The sequence shown here is derived from an EMBL/GenBank/DDBJ whole genome shotgun (WGS) entry which is preliminary data.</text>
</comment>
<organism evidence="2 3">
    <name type="scientific">Actinomadura alba</name>
    <dbReference type="NCBI Taxonomy" id="406431"/>
    <lineage>
        <taxon>Bacteria</taxon>
        <taxon>Bacillati</taxon>
        <taxon>Actinomycetota</taxon>
        <taxon>Actinomycetes</taxon>
        <taxon>Streptosporangiales</taxon>
        <taxon>Thermomonosporaceae</taxon>
        <taxon>Actinomadura</taxon>
    </lineage>
</organism>
<sequence length="275" mass="30703">MPRRPRELGTPQSPADYFGAELRAFREAAGLSRPQLADQLGYTAQWIGQIEQRKSTPSEEFARDCDTFFTTNGTFHRLWEWLKHLGQLQLLPPGFPDFVDREAEAIVMYMFEAMAVTGLFQTREYAYEVLKAGRTPEAIEQLVVTRMSRQGILTSEDPPRVVVVFDEGAIRRPIGGAELMRHQVGHLIALAERPAITMQIVPQSRGAYAGLPGAFTLLGFRSSPDVAYIEGHVGGQLIDHSETVREYALRFDLIRGAAMSADESLKTLHGILESL</sequence>
<keyword evidence="3" id="KW-1185">Reference proteome</keyword>
<dbReference type="InterPro" id="IPR010982">
    <property type="entry name" value="Lambda_DNA-bd_dom_sf"/>
</dbReference>
<evidence type="ECO:0000313" key="3">
    <source>
        <dbReference type="Proteomes" id="UP000805614"/>
    </source>
</evidence>
<gene>
    <name evidence="2" type="ORF">HKK74_00680</name>
</gene>
<dbReference type="SMART" id="SM00530">
    <property type="entry name" value="HTH_XRE"/>
    <property type="match status" value="1"/>
</dbReference>